<evidence type="ECO:0000313" key="1">
    <source>
        <dbReference type="EMBL" id="SFK28054.1"/>
    </source>
</evidence>
<organism evidence="1 2">
    <name type="scientific">Nitrosomonas aestuarii</name>
    <dbReference type="NCBI Taxonomy" id="52441"/>
    <lineage>
        <taxon>Bacteria</taxon>
        <taxon>Pseudomonadati</taxon>
        <taxon>Pseudomonadota</taxon>
        <taxon>Betaproteobacteria</taxon>
        <taxon>Nitrosomonadales</taxon>
        <taxon>Nitrosomonadaceae</taxon>
        <taxon>Nitrosomonas</taxon>
    </lineage>
</organism>
<dbReference type="RefSeq" id="WP_090697032.1">
    <property type="nucleotide sequence ID" value="NZ_FOSP01000003.1"/>
</dbReference>
<dbReference type="Proteomes" id="UP000199533">
    <property type="component" value="Unassembled WGS sequence"/>
</dbReference>
<accession>A0A1I3Y859</accession>
<name>A0A1I3Y859_9PROT</name>
<gene>
    <name evidence="1" type="ORF">SAMN05216302_100377</name>
</gene>
<reference evidence="2" key="1">
    <citation type="submission" date="2016-10" db="EMBL/GenBank/DDBJ databases">
        <authorList>
            <person name="Varghese N."/>
            <person name="Submissions S."/>
        </authorList>
    </citation>
    <scope>NUCLEOTIDE SEQUENCE [LARGE SCALE GENOMIC DNA]</scope>
    <source>
        <strain evidence="2">Nm69</strain>
    </source>
</reference>
<dbReference type="OrthoDB" id="1261513at2"/>
<keyword evidence="2" id="KW-1185">Reference proteome</keyword>
<evidence type="ECO:0000313" key="2">
    <source>
        <dbReference type="Proteomes" id="UP000199533"/>
    </source>
</evidence>
<proteinExistence type="predicted"/>
<sequence>MKLNLIILLLIALLGCEAVPKDAKQTHIDNKLVGVWEGEYLEKDGTIKKWMQTRKEDGTYRIEFRLVEVDGTVNRFSELGLWWIKDGLFHELVPSSMEHPDSYQYHFKDDNCIEFLLVDSLESIDDIGKYYFVECRSDTIPLAIVID</sequence>
<dbReference type="EMBL" id="FOSP01000003">
    <property type="protein sequence ID" value="SFK28054.1"/>
    <property type="molecule type" value="Genomic_DNA"/>
</dbReference>
<dbReference type="PROSITE" id="PS51257">
    <property type="entry name" value="PROKAR_LIPOPROTEIN"/>
    <property type="match status" value="1"/>
</dbReference>
<dbReference type="AlphaFoldDB" id="A0A1I3Y859"/>
<evidence type="ECO:0008006" key="3">
    <source>
        <dbReference type="Google" id="ProtNLM"/>
    </source>
</evidence>
<protein>
    <recommendedName>
        <fullName evidence="3">Lipocalin-like domain-containing protein</fullName>
    </recommendedName>
</protein>